<dbReference type="EMBL" id="CM007647">
    <property type="protein sequence ID" value="ONL98302.1"/>
    <property type="molecule type" value="Genomic_DNA"/>
</dbReference>
<feature type="compositionally biased region" description="Polar residues" evidence="1">
    <location>
        <begin position="114"/>
        <end position="127"/>
    </location>
</feature>
<evidence type="ECO:0000256" key="1">
    <source>
        <dbReference type="SAM" id="MobiDB-lite"/>
    </source>
</evidence>
<dbReference type="EMBL" id="CM007647">
    <property type="protein sequence ID" value="ONL98297.1"/>
    <property type="molecule type" value="Genomic_DNA"/>
</dbReference>
<organism evidence="2">
    <name type="scientific">Zea mays</name>
    <name type="common">Maize</name>
    <dbReference type="NCBI Taxonomy" id="4577"/>
    <lineage>
        <taxon>Eukaryota</taxon>
        <taxon>Viridiplantae</taxon>
        <taxon>Streptophyta</taxon>
        <taxon>Embryophyta</taxon>
        <taxon>Tracheophyta</taxon>
        <taxon>Spermatophyta</taxon>
        <taxon>Magnoliopsida</taxon>
        <taxon>Liliopsida</taxon>
        <taxon>Poales</taxon>
        <taxon>Poaceae</taxon>
        <taxon>PACMAD clade</taxon>
        <taxon>Panicoideae</taxon>
        <taxon>Andropogonodae</taxon>
        <taxon>Andropogoneae</taxon>
        <taxon>Tripsacinae</taxon>
        <taxon>Zea</taxon>
    </lineage>
</organism>
<sequence length="190" mass="20848">MSKASTTAPPPAPAHALPRSLPPRLRVWRPVLILIRAWRPVVILRSDLRLAARPHPHPRAPARDLRCRVFTTLARDLRRRPHLGQGTESPTGSSSPPTGSNSWRCSSGHPISSPPASTSRSAWASNPTRHRSPHQGNLDFLLFPQKIASVTYIAHGNRSNFFGFGRLRATGVLTLCMSKCSIVKILLGDV</sequence>
<name>A0A1D6K3U3_MAIZE</name>
<feature type="compositionally biased region" description="Low complexity" evidence="1">
    <location>
        <begin position="86"/>
        <end position="102"/>
    </location>
</feature>
<feature type="region of interest" description="Disordered" evidence="1">
    <location>
        <begin position="78"/>
        <end position="131"/>
    </location>
</feature>
<accession>A0A1D6K3U3</accession>
<dbReference type="AlphaFoldDB" id="A0A1D6K3U3"/>
<proteinExistence type="predicted"/>
<reference evidence="2" key="1">
    <citation type="submission" date="2015-12" db="EMBL/GenBank/DDBJ databases">
        <title>Update maize B73 reference genome by single molecule sequencing technologies.</title>
        <authorList>
            <consortium name="Maize Genome Sequencing Project"/>
            <person name="Ware D."/>
        </authorList>
    </citation>
    <scope>NUCLEOTIDE SEQUENCE [LARGE SCALE GENOMIC DNA]</scope>
    <source>
        <tissue evidence="2">Seedling</tissue>
    </source>
</reference>
<gene>
    <name evidence="2" type="ORF">ZEAMMB73_Zm00001d029237</name>
</gene>
<protein>
    <submittedName>
        <fullName evidence="2">Putative low-specificity L-threonine aldolase 1</fullName>
    </submittedName>
</protein>
<dbReference type="EMBL" id="CM007647">
    <property type="protein sequence ID" value="ONL98299.1"/>
    <property type="molecule type" value="Genomic_DNA"/>
</dbReference>
<evidence type="ECO:0000313" key="2">
    <source>
        <dbReference type="EMBL" id="ONL98297.1"/>
    </source>
</evidence>
<dbReference type="EMBL" id="CM007647">
    <property type="protein sequence ID" value="ONL98298.1"/>
    <property type="molecule type" value="Genomic_DNA"/>
</dbReference>
<dbReference type="EMBL" id="CM007647">
    <property type="protein sequence ID" value="ONL98294.1"/>
    <property type="molecule type" value="Genomic_DNA"/>
</dbReference>